<evidence type="ECO:0000256" key="3">
    <source>
        <dbReference type="PROSITE-ProRule" id="PRU10133"/>
    </source>
</evidence>
<dbReference type="SUPFAM" id="SSF46934">
    <property type="entry name" value="UBA-like"/>
    <property type="match status" value="1"/>
</dbReference>
<dbReference type="FunFam" id="3.10.110.10:FF:000063">
    <property type="entry name" value="CDC34p Ubiquitin-conjugating enzyme (E2)"/>
    <property type="match status" value="1"/>
</dbReference>
<evidence type="ECO:0000313" key="7">
    <source>
        <dbReference type="Proteomes" id="UP000268823"/>
    </source>
</evidence>
<feature type="region of interest" description="Disordered" evidence="4">
    <location>
        <begin position="917"/>
        <end position="936"/>
    </location>
</feature>
<feature type="compositionally biased region" description="Polar residues" evidence="4">
    <location>
        <begin position="328"/>
        <end position="340"/>
    </location>
</feature>
<dbReference type="OrthoDB" id="4489171at2759"/>
<gene>
    <name evidence="6" type="ORF">D0861_05616</name>
</gene>
<feature type="active site" description="Glycyl thioester intermediate" evidence="3">
    <location>
        <position position="84"/>
    </location>
</feature>
<dbReference type="CDD" id="cd23811">
    <property type="entry name" value="UBCc_ScCDC34-like"/>
    <property type="match status" value="1"/>
</dbReference>
<dbReference type="InterPro" id="IPR016135">
    <property type="entry name" value="UBQ-conjugating_enzyme/RWD"/>
</dbReference>
<dbReference type="GO" id="GO:0016579">
    <property type="term" value="P:protein deubiquitination"/>
    <property type="evidence" value="ECO:0007669"/>
    <property type="project" value="TreeGrafter"/>
</dbReference>
<feature type="compositionally biased region" description="Basic and acidic residues" evidence="4">
    <location>
        <begin position="168"/>
        <end position="184"/>
    </location>
</feature>
<keyword evidence="2" id="KW-0833">Ubl conjugation pathway</keyword>
<feature type="compositionally biased region" description="Basic and acidic residues" evidence="4">
    <location>
        <begin position="1040"/>
        <end position="1075"/>
    </location>
</feature>
<dbReference type="InterPro" id="IPR055335">
    <property type="entry name" value="Ucp6/RUP1"/>
</dbReference>
<keyword evidence="1" id="KW-0808">Transferase</keyword>
<proteinExistence type="predicted"/>
<dbReference type="PANTHER" id="PTHR39597">
    <property type="entry name" value="UBA DOMAIN-CONTAINING PROTEIN RUP1"/>
    <property type="match status" value="1"/>
</dbReference>
<dbReference type="Gene3D" id="3.10.110.10">
    <property type="entry name" value="Ubiquitin Conjugating Enzyme"/>
    <property type="match status" value="1"/>
</dbReference>
<feature type="region of interest" description="Disordered" evidence="4">
    <location>
        <begin position="127"/>
        <end position="234"/>
    </location>
</feature>
<name>A0A3M7FED3_HORWE</name>
<accession>A0A3M7FED3</accession>
<dbReference type="EMBL" id="QWIR01000101">
    <property type="protein sequence ID" value="RMY87027.1"/>
    <property type="molecule type" value="Genomic_DNA"/>
</dbReference>
<feature type="compositionally biased region" description="Basic and acidic residues" evidence="4">
    <location>
        <begin position="139"/>
        <end position="161"/>
    </location>
</feature>
<evidence type="ECO:0000256" key="4">
    <source>
        <dbReference type="SAM" id="MobiDB-lite"/>
    </source>
</evidence>
<feature type="compositionally biased region" description="Basic and acidic residues" evidence="4">
    <location>
        <begin position="1101"/>
        <end position="1130"/>
    </location>
</feature>
<dbReference type="PROSITE" id="PS50127">
    <property type="entry name" value="UBC_2"/>
    <property type="match status" value="1"/>
</dbReference>
<organism evidence="6 7">
    <name type="scientific">Hortaea werneckii</name>
    <name type="common">Black yeast</name>
    <name type="synonym">Cladosporium werneckii</name>
    <dbReference type="NCBI Taxonomy" id="91943"/>
    <lineage>
        <taxon>Eukaryota</taxon>
        <taxon>Fungi</taxon>
        <taxon>Dikarya</taxon>
        <taxon>Ascomycota</taxon>
        <taxon>Pezizomycotina</taxon>
        <taxon>Dothideomycetes</taxon>
        <taxon>Dothideomycetidae</taxon>
        <taxon>Mycosphaerellales</taxon>
        <taxon>Teratosphaeriaceae</taxon>
        <taxon>Hortaea</taxon>
    </lineage>
</organism>
<dbReference type="GO" id="GO:0005829">
    <property type="term" value="C:cytosol"/>
    <property type="evidence" value="ECO:0007669"/>
    <property type="project" value="TreeGrafter"/>
</dbReference>
<dbReference type="PROSITE" id="PS00183">
    <property type="entry name" value="UBC_1"/>
    <property type="match status" value="1"/>
</dbReference>
<protein>
    <recommendedName>
        <fullName evidence="5">UBC core domain-containing protein</fullName>
    </recommendedName>
</protein>
<evidence type="ECO:0000313" key="6">
    <source>
        <dbReference type="EMBL" id="RMY87027.1"/>
    </source>
</evidence>
<comment type="caution">
    <text evidence="6">The sequence shown here is derived from an EMBL/GenBank/DDBJ whole genome shotgun (WGS) entry which is preliminary data.</text>
</comment>
<dbReference type="AlphaFoldDB" id="A0A3M7FED3"/>
<dbReference type="Pfam" id="PF14555">
    <property type="entry name" value="UBA_4"/>
    <property type="match status" value="1"/>
</dbReference>
<dbReference type="VEuPathDB" id="FungiDB:BTJ68_04101"/>
<feature type="domain" description="UBC core" evidence="5">
    <location>
        <begin position="1"/>
        <end position="159"/>
    </location>
</feature>
<dbReference type="GO" id="GO:0016740">
    <property type="term" value="F:transferase activity"/>
    <property type="evidence" value="ECO:0007669"/>
    <property type="project" value="UniProtKB-KW"/>
</dbReference>
<dbReference type="InterPro" id="IPR009060">
    <property type="entry name" value="UBA-like_sf"/>
</dbReference>
<feature type="compositionally biased region" description="Gly residues" evidence="4">
    <location>
        <begin position="1137"/>
        <end position="1156"/>
    </location>
</feature>
<dbReference type="Gene3D" id="1.10.8.10">
    <property type="entry name" value="DNA helicase RuvA subunit, C-terminal domain"/>
    <property type="match status" value="1"/>
</dbReference>
<dbReference type="InterPro" id="IPR000608">
    <property type="entry name" value="UBC"/>
</dbReference>
<feature type="region of interest" description="Disordered" evidence="4">
    <location>
        <begin position="1040"/>
        <end position="1156"/>
    </location>
</feature>
<evidence type="ECO:0000256" key="1">
    <source>
        <dbReference type="ARBA" id="ARBA00022679"/>
    </source>
</evidence>
<feature type="region of interest" description="Disordered" evidence="4">
    <location>
        <begin position="320"/>
        <end position="360"/>
    </location>
</feature>
<evidence type="ECO:0000259" key="5">
    <source>
        <dbReference type="PROSITE" id="PS50127"/>
    </source>
</evidence>
<dbReference type="SMART" id="SM00212">
    <property type="entry name" value="UBCc"/>
    <property type="match status" value="1"/>
</dbReference>
<evidence type="ECO:0000256" key="2">
    <source>
        <dbReference type="ARBA" id="ARBA00022786"/>
    </source>
</evidence>
<dbReference type="Pfam" id="PF00179">
    <property type="entry name" value="UQ_con"/>
    <property type="match status" value="1"/>
</dbReference>
<dbReference type="SUPFAM" id="SSF54495">
    <property type="entry name" value="UBC-like"/>
    <property type="match status" value="1"/>
</dbReference>
<dbReference type="Proteomes" id="UP000268823">
    <property type="component" value="Unassembled WGS sequence"/>
</dbReference>
<dbReference type="VEuPathDB" id="FungiDB:BTJ68_04183"/>
<dbReference type="InterPro" id="IPR023313">
    <property type="entry name" value="UBQ-conjugating_AS"/>
</dbReference>
<feature type="compositionally biased region" description="Acidic residues" evidence="4">
    <location>
        <begin position="918"/>
        <end position="933"/>
    </location>
</feature>
<dbReference type="PANTHER" id="PTHR39597:SF1">
    <property type="entry name" value="UBA DOMAIN-CONTAINING PROTEIN RUP1"/>
    <property type="match status" value="1"/>
</dbReference>
<sequence>MADKVLMNEFKALAKESWTHISLVNDNVFTWSVALIVLNPDSQYYGGYFKAIMTFPKNYPYSPPDFRFERPIWHPNVYPDGRLCISILHSPGEDVMSGEAAGERWSPVQRVESVLISVLSLLDDAETSSPANVDAGVQLRKDPEGYKEKVRQDTAKSKEDIPEGFEMPTHESIFKKEEPKHDDFSWSDSEAEADFGSESDEEMFDDDESEDAEGGEEEEEDEDDDEPQDNRRNSDELRDEYFARLPKCSALFASARTLPSNHVFRTSLSGRAASLHVNLTGLLSLLLSTSLSSLGHVNIAMAAGKRKLQTYSKHAARRLRPPPEMSFFPSNYDTSQQPSAYPSRPPASQREATMASEPSEENIESVTAMLGMDRSTAIRYLKAKHNNVEAAVNAFFDGEDISKSEAASTWDESAWAADREGNTSADRNMQSLAAPTAPNSREPSPSKSDKPTSKDEEERMYQQALSQSMGMPFQQESGVVGSDGKETRFGPATKDHYDASQWAMVPRTSSTGEIIPDVDVERRKNGPGEPRLLKQLPEGDYLSNFVTICHAIAGVREAMLMREFVKSSYGQDSEWWRGNTISMPRIVHTDSGRPIEPEADKHEELVSEVQRLMAFLDSSERSYASIAPLTQTAAIKDETPAITKSRTWLEHFIQQWILAAMSMAGEQHDVSRLFNTRTAAKNMNDDGDNLLFDLRADPPAGENTDLMELMDGALWAGDNLGDPNFIESPSEVMVFRLAHTDQSASQLHVEVPARFFADKYLKENVEATMGPRQRIVDGRMRIEKLNEIENKLKTWKHPKKSEQLDPKTLLKHTHGHFSGSNKEKLLHGDMANGIATTEDDDAPPPHYADIAQKLEQVIVSIDDKLAVLASEKEKTRKAISDLSRNPLPELEGKEQHRYTLRGVATKPNVTYVLRSKEEDEDEDMAMEGEDGDGTPEGMQWWRLEYEVTGTGANITKTKTPDYDVLRAAELEHREVLLVYASDQINDISLHDPTLPPPLQQFVDEDNKLFKAELQAAAENAQPPAYTIDADDAMADVPRESIERKGSMDSMRAEGGDDNDRDRRMSLPGYGEDRFFENSAYGLGPMKQQQQPQQQEEMEDAGPVHEIRLDDDEGKERGGHVEHVEMTEKAGHQSLIPGLGGGGNRGSIGGDGNTESG</sequence>
<feature type="compositionally biased region" description="Acidic residues" evidence="4">
    <location>
        <begin position="189"/>
        <end position="227"/>
    </location>
</feature>
<feature type="compositionally biased region" description="Basic and acidic residues" evidence="4">
    <location>
        <begin position="447"/>
        <end position="460"/>
    </location>
</feature>
<reference evidence="6 7" key="1">
    <citation type="journal article" date="2018" name="BMC Genomics">
        <title>Genomic evidence for intraspecific hybridization in a clonal and extremely halotolerant yeast.</title>
        <authorList>
            <person name="Gostincar C."/>
            <person name="Stajich J.E."/>
            <person name="Zupancic J."/>
            <person name="Zalar P."/>
            <person name="Gunde-Cimerman N."/>
        </authorList>
    </citation>
    <scope>NUCLEOTIDE SEQUENCE [LARGE SCALE GENOMIC DNA]</scope>
    <source>
        <strain evidence="6 7">EXF-2788</strain>
    </source>
</reference>
<feature type="region of interest" description="Disordered" evidence="4">
    <location>
        <begin position="433"/>
        <end position="466"/>
    </location>
</feature>
<dbReference type="GO" id="GO:0005634">
    <property type="term" value="C:nucleus"/>
    <property type="evidence" value="ECO:0007669"/>
    <property type="project" value="TreeGrafter"/>
</dbReference>